<sequence>MVLFAIAELNGSPKKIESNLDPSLGPGLGPGLIIARITINLSTYAPRTLSTMSTSHLPATTDSIAQALEAKNPSEAISIYYNHTREPIFFS</sequence>
<evidence type="ECO:0000313" key="1">
    <source>
        <dbReference type="EMBL" id="KAJ6983888.1"/>
    </source>
</evidence>
<name>A0AAD6QBD9_9ROSI</name>
<proteinExistence type="predicted"/>
<keyword evidence="2" id="KW-1185">Reference proteome</keyword>
<organism evidence="1 2">
    <name type="scientific">Populus alba x Populus x berolinensis</name>
    <dbReference type="NCBI Taxonomy" id="444605"/>
    <lineage>
        <taxon>Eukaryota</taxon>
        <taxon>Viridiplantae</taxon>
        <taxon>Streptophyta</taxon>
        <taxon>Embryophyta</taxon>
        <taxon>Tracheophyta</taxon>
        <taxon>Spermatophyta</taxon>
        <taxon>Magnoliopsida</taxon>
        <taxon>eudicotyledons</taxon>
        <taxon>Gunneridae</taxon>
        <taxon>Pentapetalae</taxon>
        <taxon>rosids</taxon>
        <taxon>fabids</taxon>
        <taxon>Malpighiales</taxon>
        <taxon>Salicaceae</taxon>
        <taxon>Saliceae</taxon>
        <taxon>Populus</taxon>
    </lineage>
</organism>
<dbReference type="Proteomes" id="UP001164929">
    <property type="component" value="Chromosome 10"/>
</dbReference>
<protein>
    <submittedName>
        <fullName evidence="1">Uncharacterized protein</fullName>
    </submittedName>
</protein>
<evidence type="ECO:0000313" key="2">
    <source>
        <dbReference type="Proteomes" id="UP001164929"/>
    </source>
</evidence>
<reference evidence="1" key="1">
    <citation type="journal article" date="2023" name="Mol. Ecol. Resour.">
        <title>Chromosome-level genome assembly of a triploid poplar Populus alba 'Berolinensis'.</title>
        <authorList>
            <person name="Chen S."/>
            <person name="Yu Y."/>
            <person name="Wang X."/>
            <person name="Wang S."/>
            <person name="Zhang T."/>
            <person name="Zhou Y."/>
            <person name="He R."/>
            <person name="Meng N."/>
            <person name="Wang Y."/>
            <person name="Liu W."/>
            <person name="Liu Z."/>
            <person name="Liu J."/>
            <person name="Guo Q."/>
            <person name="Huang H."/>
            <person name="Sederoff R.R."/>
            <person name="Wang G."/>
            <person name="Qu G."/>
            <person name="Chen S."/>
        </authorList>
    </citation>
    <scope>NUCLEOTIDE SEQUENCE</scope>
    <source>
        <strain evidence="1">SC-2020</strain>
    </source>
</reference>
<comment type="caution">
    <text evidence="1">The sequence shown here is derived from an EMBL/GenBank/DDBJ whole genome shotgun (WGS) entry which is preliminary data.</text>
</comment>
<dbReference type="EMBL" id="JAQIZT010000010">
    <property type="protein sequence ID" value="KAJ6983888.1"/>
    <property type="molecule type" value="Genomic_DNA"/>
</dbReference>
<gene>
    <name evidence="1" type="ORF">NC653_026646</name>
</gene>
<dbReference type="AlphaFoldDB" id="A0AAD6QBD9"/>
<accession>A0AAD6QBD9</accession>